<evidence type="ECO:0000256" key="1">
    <source>
        <dbReference type="SAM" id="MobiDB-lite"/>
    </source>
</evidence>
<organism evidence="2 3">
    <name type="scientific">Novimethylophilus kurashikiensis</name>
    <dbReference type="NCBI Taxonomy" id="1825523"/>
    <lineage>
        <taxon>Bacteria</taxon>
        <taxon>Pseudomonadati</taxon>
        <taxon>Pseudomonadota</taxon>
        <taxon>Betaproteobacteria</taxon>
        <taxon>Nitrosomonadales</taxon>
        <taxon>Methylophilaceae</taxon>
        <taxon>Novimethylophilus</taxon>
    </lineage>
</organism>
<sequence length="38" mass="4389">MTNVREILKKIDGVADGTRTHDNRNHNPGLYQLSYSHH</sequence>
<dbReference type="EMBL" id="BDOQ01000003">
    <property type="protein sequence ID" value="GBG13492.1"/>
    <property type="molecule type" value="Genomic_DNA"/>
</dbReference>
<name>A0A2R5F553_9PROT</name>
<comment type="caution">
    <text evidence="2">The sequence shown here is derived from an EMBL/GenBank/DDBJ whole genome shotgun (WGS) entry which is preliminary data.</text>
</comment>
<reference evidence="2 3" key="1">
    <citation type="journal article" date="2018" name="Environ. Microbiol.">
        <title>Isolation and genomic characterization of Novimethylophilus kurashikiensis gen. nov. sp. nov., a new lanthanide-dependent methylotrophic species of Methylophilaceae.</title>
        <authorList>
            <person name="Lv H."/>
            <person name="Sahin N."/>
            <person name="Tani A."/>
        </authorList>
    </citation>
    <scope>NUCLEOTIDE SEQUENCE [LARGE SCALE GENOMIC DNA]</scope>
    <source>
        <strain evidence="2 3">La2-4</strain>
    </source>
</reference>
<dbReference type="GO" id="GO:0016787">
    <property type="term" value="F:hydrolase activity"/>
    <property type="evidence" value="ECO:0007669"/>
    <property type="project" value="UniProtKB-KW"/>
</dbReference>
<protein>
    <submittedName>
        <fullName evidence="2">UDP-2,3-diacylglucosamine hydrolase</fullName>
    </submittedName>
</protein>
<feature type="compositionally biased region" description="Basic and acidic residues" evidence="1">
    <location>
        <begin position="16"/>
        <end position="25"/>
    </location>
</feature>
<evidence type="ECO:0000313" key="2">
    <source>
        <dbReference type="EMBL" id="GBG13492.1"/>
    </source>
</evidence>
<keyword evidence="3" id="KW-1185">Reference proteome</keyword>
<dbReference type="Proteomes" id="UP000245081">
    <property type="component" value="Unassembled WGS sequence"/>
</dbReference>
<dbReference type="AntiFam" id="ANF00012">
    <property type="entry name" value="tRNA translation"/>
</dbReference>
<proteinExistence type="predicted"/>
<keyword evidence="2" id="KW-0378">Hydrolase</keyword>
<gene>
    <name evidence="2" type="ORF">NMK_1041</name>
</gene>
<accession>A0A2R5F553</accession>
<evidence type="ECO:0000313" key="3">
    <source>
        <dbReference type="Proteomes" id="UP000245081"/>
    </source>
</evidence>
<feature type="region of interest" description="Disordered" evidence="1">
    <location>
        <begin position="16"/>
        <end position="38"/>
    </location>
</feature>
<dbReference type="AlphaFoldDB" id="A0A2R5F553"/>